<proteinExistence type="predicted"/>
<protein>
    <submittedName>
        <fullName evidence="1">Uncharacterized protein</fullName>
    </submittedName>
</protein>
<name>A0A3M6UTI2_POCDA</name>
<accession>A0A3M6UTI2</accession>
<sequence>MTVPYVDDLPKASHRYVPNDRLLELHAEFLQWLHLSTFRRRKLQLSLGKRFFVTACIWLGVGKERQIRSIRNVMNSLMKEHANHLDKESLKTFLCEAESVSKLVLLMEMQQGSGFPKEELQFFSIPGRSEALGRPHMAETIKPEKPVAKMEPLQKFVSYIEENWICSTVWPPKCWSVFLQSIRTNNDIEGWHHTLNRRAAG</sequence>
<dbReference type="Proteomes" id="UP000275408">
    <property type="component" value="Unassembled WGS sequence"/>
</dbReference>
<gene>
    <name evidence="1" type="ORF">pdam_00025534</name>
</gene>
<keyword evidence="2" id="KW-1185">Reference proteome</keyword>
<comment type="caution">
    <text evidence="1">The sequence shown here is derived from an EMBL/GenBank/DDBJ whole genome shotgun (WGS) entry which is preliminary data.</text>
</comment>
<reference evidence="1 2" key="1">
    <citation type="journal article" date="2018" name="Sci. Rep.">
        <title>Comparative analysis of the Pocillopora damicornis genome highlights role of immune system in coral evolution.</title>
        <authorList>
            <person name="Cunning R."/>
            <person name="Bay R.A."/>
            <person name="Gillette P."/>
            <person name="Baker A.C."/>
            <person name="Traylor-Knowles N."/>
        </authorList>
    </citation>
    <scope>NUCLEOTIDE SEQUENCE [LARGE SCALE GENOMIC DNA]</scope>
    <source>
        <strain evidence="1">RSMAS</strain>
        <tissue evidence="1">Whole animal</tissue>
    </source>
</reference>
<evidence type="ECO:0000313" key="1">
    <source>
        <dbReference type="EMBL" id="RMX56982.1"/>
    </source>
</evidence>
<dbReference type="AlphaFoldDB" id="A0A3M6UTI2"/>
<organism evidence="1 2">
    <name type="scientific">Pocillopora damicornis</name>
    <name type="common">Cauliflower coral</name>
    <name type="synonym">Millepora damicornis</name>
    <dbReference type="NCBI Taxonomy" id="46731"/>
    <lineage>
        <taxon>Eukaryota</taxon>
        <taxon>Metazoa</taxon>
        <taxon>Cnidaria</taxon>
        <taxon>Anthozoa</taxon>
        <taxon>Hexacorallia</taxon>
        <taxon>Scleractinia</taxon>
        <taxon>Astrocoeniina</taxon>
        <taxon>Pocilloporidae</taxon>
        <taxon>Pocillopora</taxon>
    </lineage>
</organism>
<evidence type="ECO:0000313" key="2">
    <source>
        <dbReference type="Proteomes" id="UP000275408"/>
    </source>
</evidence>
<dbReference type="EMBL" id="RCHS01000757">
    <property type="protein sequence ID" value="RMX56982.1"/>
    <property type="molecule type" value="Genomic_DNA"/>
</dbReference>